<evidence type="ECO:0000313" key="3">
    <source>
        <dbReference type="EMBL" id="SFH67174.1"/>
    </source>
</evidence>
<name>A0A1I3BXZ2_SELRU</name>
<keyword evidence="1" id="KW-1133">Transmembrane helix</keyword>
<accession>A0A1I3BXZ2</accession>
<dbReference type="AlphaFoldDB" id="A0A1I3BXZ2"/>
<keyword evidence="1" id="KW-0812">Transmembrane</keyword>
<organism evidence="3 4">
    <name type="scientific">Selenomonas ruminantium</name>
    <dbReference type="NCBI Taxonomy" id="971"/>
    <lineage>
        <taxon>Bacteria</taxon>
        <taxon>Bacillati</taxon>
        <taxon>Bacillota</taxon>
        <taxon>Negativicutes</taxon>
        <taxon>Selenomonadales</taxon>
        <taxon>Selenomonadaceae</taxon>
        <taxon>Selenomonas</taxon>
    </lineage>
</organism>
<proteinExistence type="predicted"/>
<evidence type="ECO:0000256" key="1">
    <source>
        <dbReference type="SAM" id="Phobius"/>
    </source>
</evidence>
<evidence type="ECO:0000313" key="4">
    <source>
        <dbReference type="Proteomes" id="UP000183639"/>
    </source>
</evidence>
<dbReference type="Pfam" id="PF04230">
    <property type="entry name" value="PS_pyruv_trans"/>
    <property type="match status" value="1"/>
</dbReference>
<dbReference type="EMBL" id="FOQK01000002">
    <property type="protein sequence ID" value="SFH67174.1"/>
    <property type="molecule type" value="Genomic_DNA"/>
</dbReference>
<dbReference type="InterPro" id="IPR007345">
    <property type="entry name" value="Polysacch_pyruvyl_Trfase"/>
</dbReference>
<gene>
    <name evidence="3" type="ORF">SAMN04487861_1028</name>
</gene>
<feature type="transmembrane region" description="Helical" evidence="1">
    <location>
        <begin position="14"/>
        <end position="34"/>
    </location>
</feature>
<sequence>MYNSIKNIAKNNKLLYAVMIGLRCFLYTIIYNVYVCVLKVLTRNNVIISECFMRYNWFGFKTNNWGDDLNKFLWEYVTSMKFVSIPYSKLFFKFFDCYSLIGSIISFYDLDNKIVYGSGLISPYDTIKGVPKKIYSVRGPLTREYLLKAGIECPDRYGDPGLLLPLFYSPKIDKKKNGSVILNMGTIATDSQCFCKLCDELNLNVISLVNYDKWTDVIDEIVNSEFVISESLHGLIVAETYGVPNVWVEFKDHPNYWTFKFNDYFYSIGKEEEIIQLQKEIPYEEIMNKIKSWKKGEIDYRKMLSYMPFNVKCPVNFEAVDRE</sequence>
<reference evidence="3 4" key="1">
    <citation type="submission" date="2016-10" db="EMBL/GenBank/DDBJ databases">
        <authorList>
            <person name="de Groot N.N."/>
        </authorList>
    </citation>
    <scope>NUCLEOTIDE SEQUENCE [LARGE SCALE GENOMIC DNA]</scope>
    <source>
        <strain evidence="3 4">Z108</strain>
    </source>
</reference>
<dbReference type="GO" id="GO:0016740">
    <property type="term" value="F:transferase activity"/>
    <property type="evidence" value="ECO:0007669"/>
    <property type="project" value="UniProtKB-KW"/>
</dbReference>
<keyword evidence="3" id="KW-0808">Transferase</keyword>
<feature type="domain" description="Polysaccharide pyruvyl transferase" evidence="2">
    <location>
        <begin position="110"/>
        <end position="249"/>
    </location>
</feature>
<keyword evidence="1" id="KW-0472">Membrane</keyword>
<dbReference type="Proteomes" id="UP000183639">
    <property type="component" value="Unassembled WGS sequence"/>
</dbReference>
<protein>
    <submittedName>
        <fullName evidence="3">Polysaccharide pyruvyl transferase</fullName>
    </submittedName>
</protein>
<dbReference type="OrthoDB" id="9803627at2"/>
<evidence type="ECO:0000259" key="2">
    <source>
        <dbReference type="Pfam" id="PF04230"/>
    </source>
</evidence>